<reference evidence="1" key="1">
    <citation type="submission" date="2020-05" db="EMBL/GenBank/DDBJ databases">
        <authorList>
            <person name="Chiriac C."/>
            <person name="Salcher M."/>
            <person name="Ghai R."/>
            <person name="Kavagutti S V."/>
        </authorList>
    </citation>
    <scope>NUCLEOTIDE SEQUENCE</scope>
</reference>
<dbReference type="InterPro" id="IPR023366">
    <property type="entry name" value="ATP_synth_asu-like_sf"/>
</dbReference>
<gene>
    <name evidence="1" type="ORF">UFOVP393_7</name>
</gene>
<dbReference type="EMBL" id="LR798335">
    <property type="protein sequence ID" value="CAB5223748.1"/>
    <property type="molecule type" value="Genomic_DNA"/>
</dbReference>
<accession>A0A6J7X046</accession>
<protein>
    <submittedName>
        <fullName evidence="1">Uncharacterized protein</fullName>
    </submittedName>
</protein>
<sequence length="696" mass="75240">MPLKKLVLRAGVNQENTRYTNENGWWSTDKVRFRQGTPEKIGGWSRISTNVFIGICRSLWNWVTLAGQNLLGIGTNQKFYIENGAAYYDITPTKPLVTLTNPFATTVGLAVVVVTDPAGGFATGDFVTFTGATVVGDITLSGEYKITTLSPTTYQVTASNVATSTATGGGTVYAVYQIPSGAEFSVPITGWGAGAWGAGPWGIGQTTATQVRLWSQANFGSDLLFAPKGGALYYWRANVGIQPSSVTISIASPAVLVGSLTLAENTAIILQTNGALPTGLLVGTTYYVKNVVGTTFNLSLTPGGAAINTTGTQSGTHSVSARGILVSSFSGALSVPTVQNFITISDSSRFVFAFGTNDYGSTIQNPMLIRWSDQESITDWTPSATNQAGSVLLSHGSELIAFMQTRQEIVVWSDSSLYSLQYVGPPVVWSSQLLADNISIASMNAAATASGVVYWMGIDKFYKYDGRVQTLRCDLLRFIYNDINLDQADQIFASTNEGFNEVWFFYCSKASNTVDRYVVFNYSENNGEGAWYYGEMARTAWLDSGLRNNPIAATYSNNIVSHESGLDNNETGTTLPIRSYVSSAEFDIEDGDRFGFVWRILPDITFRGSTTENPSGTLTLIPMQNSGSGYNSPTSVAGSDSAPVTRNAVLPIEKFTGQIYVRVRGRQMIIEFENEQLGSTWQLGAPRIDIKLDGRR</sequence>
<name>A0A6J7X046_9CAUD</name>
<dbReference type="Gene3D" id="2.40.30.20">
    <property type="match status" value="1"/>
</dbReference>
<proteinExistence type="predicted"/>
<evidence type="ECO:0000313" key="1">
    <source>
        <dbReference type="EMBL" id="CAB5223748.1"/>
    </source>
</evidence>
<organism evidence="1">
    <name type="scientific">uncultured Caudovirales phage</name>
    <dbReference type="NCBI Taxonomy" id="2100421"/>
    <lineage>
        <taxon>Viruses</taxon>
        <taxon>Duplodnaviria</taxon>
        <taxon>Heunggongvirae</taxon>
        <taxon>Uroviricota</taxon>
        <taxon>Caudoviricetes</taxon>
        <taxon>Peduoviridae</taxon>
        <taxon>Maltschvirus</taxon>
        <taxon>Maltschvirus maltsch</taxon>
    </lineage>
</organism>